<feature type="domain" description="AMP-dependent synthetase/ligase" evidence="2">
    <location>
        <begin position="107"/>
        <end position="484"/>
    </location>
</feature>
<dbReference type="InterPro" id="IPR020845">
    <property type="entry name" value="AMP-binding_CS"/>
</dbReference>
<dbReference type="Gene3D" id="3.40.50.12780">
    <property type="entry name" value="N-terminal domain of ligase-like"/>
    <property type="match status" value="1"/>
</dbReference>
<dbReference type="InterPro" id="IPR045851">
    <property type="entry name" value="AMP-bd_C_sf"/>
</dbReference>
<dbReference type="PANTHER" id="PTHR24096">
    <property type="entry name" value="LONG-CHAIN-FATTY-ACID--COA LIGASE"/>
    <property type="match status" value="1"/>
</dbReference>
<dbReference type="Proteomes" id="UP001175228">
    <property type="component" value="Unassembled WGS sequence"/>
</dbReference>
<dbReference type="EMBL" id="JAUEPU010000026">
    <property type="protein sequence ID" value="KAK0493069.1"/>
    <property type="molecule type" value="Genomic_DNA"/>
</dbReference>
<organism evidence="4 5">
    <name type="scientific">Armillaria luteobubalina</name>
    <dbReference type="NCBI Taxonomy" id="153913"/>
    <lineage>
        <taxon>Eukaryota</taxon>
        <taxon>Fungi</taxon>
        <taxon>Dikarya</taxon>
        <taxon>Basidiomycota</taxon>
        <taxon>Agaricomycotina</taxon>
        <taxon>Agaricomycetes</taxon>
        <taxon>Agaricomycetidae</taxon>
        <taxon>Agaricales</taxon>
        <taxon>Marasmiineae</taxon>
        <taxon>Physalacriaceae</taxon>
        <taxon>Armillaria</taxon>
    </lineage>
</organism>
<dbReference type="SUPFAM" id="SSF56801">
    <property type="entry name" value="Acetyl-CoA synthetase-like"/>
    <property type="match status" value="1"/>
</dbReference>
<evidence type="ECO:0000313" key="4">
    <source>
        <dbReference type="EMBL" id="KAK0493069.1"/>
    </source>
</evidence>
<dbReference type="PANTHER" id="PTHR24096:SF422">
    <property type="entry name" value="BCDNA.GH02901"/>
    <property type="match status" value="1"/>
</dbReference>
<dbReference type="PROSITE" id="PS00455">
    <property type="entry name" value="AMP_BINDING"/>
    <property type="match status" value="1"/>
</dbReference>
<protein>
    <submittedName>
        <fullName evidence="4">Phenylacetyl-CoA ligase</fullName>
    </submittedName>
</protein>
<proteinExistence type="predicted"/>
<evidence type="ECO:0000259" key="2">
    <source>
        <dbReference type="Pfam" id="PF00501"/>
    </source>
</evidence>
<evidence type="ECO:0000256" key="1">
    <source>
        <dbReference type="SAM" id="SignalP"/>
    </source>
</evidence>
<accession>A0AA39Q0L1</accession>
<reference evidence="4" key="1">
    <citation type="submission" date="2023-06" db="EMBL/GenBank/DDBJ databases">
        <authorList>
            <consortium name="Lawrence Berkeley National Laboratory"/>
            <person name="Ahrendt S."/>
            <person name="Sahu N."/>
            <person name="Indic B."/>
            <person name="Wong-Bajracharya J."/>
            <person name="Merenyi Z."/>
            <person name="Ke H.-M."/>
            <person name="Monk M."/>
            <person name="Kocsube S."/>
            <person name="Drula E."/>
            <person name="Lipzen A."/>
            <person name="Balint B."/>
            <person name="Henrissat B."/>
            <person name="Andreopoulos B."/>
            <person name="Martin F.M."/>
            <person name="Harder C.B."/>
            <person name="Rigling D."/>
            <person name="Ford K.L."/>
            <person name="Foster G.D."/>
            <person name="Pangilinan J."/>
            <person name="Papanicolaou A."/>
            <person name="Barry K."/>
            <person name="LaButti K."/>
            <person name="Viragh M."/>
            <person name="Koriabine M."/>
            <person name="Yan M."/>
            <person name="Riley R."/>
            <person name="Champramary S."/>
            <person name="Plett K.L."/>
            <person name="Tsai I.J."/>
            <person name="Slot J."/>
            <person name="Sipos G."/>
            <person name="Plett J."/>
            <person name="Nagy L.G."/>
            <person name="Grigoriev I.V."/>
        </authorList>
    </citation>
    <scope>NUCLEOTIDE SEQUENCE</scope>
    <source>
        <strain evidence="4">HWK02</strain>
    </source>
</reference>
<dbReference type="InterPro" id="IPR000873">
    <property type="entry name" value="AMP-dep_synth/lig_dom"/>
</dbReference>
<keyword evidence="4" id="KW-0436">Ligase</keyword>
<comment type="caution">
    <text evidence="4">The sequence shown here is derived from an EMBL/GenBank/DDBJ whole genome shotgun (WGS) entry which is preliminary data.</text>
</comment>
<dbReference type="GO" id="GO:0016405">
    <property type="term" value="F:CoA-ligase activity"/>
    <property type="evidence" value="ECO:0007669"/>
    <property type="project" value="TreeGrafter"/>
</dbReference>
<feature type="domain" description="AMP-binding enzyme C-terminal" evidence="3">
    <location>
        <begin position="534"/>
        <end position="620"/>
    </location>
</feature>
<evidence type="ECO:0000313" key="5">
    <source>
        <dbReference type="Proteomes" id="UP001175228"/>
    </source>
</evidence>
<gene>
    <name evidence="4" type="ORF">EDD18DRAFT_429850</name>
</gene>
<dbReference type="InterPro" id="IPR025110">
    <property type="entry name" value="AMP-bd_C"/>
</dbReference>
<dbReference type="Pfam" id="PF00501">
    <property type="entry name" value="AMP-binding"/>
    <property type="match status" value="1"/>
</dbReference>
<evidence type="ECO:0000259" key="3">
    <source>
        <dbReference type="Pfam" id="PF13193"/>
    </source>
</evidence>
<feature type="signal peptide" evidence="1">
    <location>
        <begin position="1"/>
        <end position="23"/>
    </location>
</feature>
<sequence>MLHFPFNWPVIMIPIAFVRFANQAGATAATEPAQTFGSSGSCSCGEGRYMWRVLCGGSSLHYPPSPAAMAEFRSSIPLPFIPNDLTVPQFLLDDYKHPLSEIRKGDDAVWLIDDTSGREYTFKELRTRSNDLTKSLHTECNLKEDDVVLFFSPNHIDYVVATWAIHRLGATIAAANPLYTVEELENLLSLTKATRILTDERFLKVVTPAANTFGIPASSILLFDIGSVNPSSGYTMVSELVSYGENSPAQIPEKRLAPGEGKTKVALLFFSSGTTGKPKAVALSHYAVIANILQMTAHQRKDGKPRGPEKWALLTEDVITGLLPFFHVYGLIANIYWALFLGMTVDVFPRFSLSGFLTSITKYHIAHLYLVPPHVVLICKDSSVAARNFDHVKLIFTGAASLSVDLMHQATKVFPNAAISQGYGMTETIIAAIQPADQRISTGGCGPMLPGFVAKVVKADGTLAVTGETGELVMTGPSLGLGYLGDEEATKSTFVDGWVRSGDEVRFSESGELFVVDRLKELIKVRGFQVAPAEIEDHLMSHPHVADVCVVPIADEYSGELPLAFVVPSAQARQLMDDGGDPEAIKDQIKKHVADHKVKEKWLAGGVRFIDSVPKSPSGKLLRRVLRDGLKVAA</sequence>
<name>A0AA39Q0L1_9AGAR</name>
<dbReference type="Pfam" id="PF13193">
    <property type="entry name" value="AMP-binding_C"/>
    <property type="match status" value="1"/>
</dbReference>
<dbReference type="InterPro" id="IPR042099">
    <property type="entry name" value="ANL_N_sf"/>
</dbReference>
<keyword evidence="1" id="KW-0732">Signal</keyword>
<dbReference type="Gene3D" id="3.30.300.30">
    <property type="match status" value="1"/>
</dbReference>
<feature type="chain" id="PRO_5041464538" evidence="1">
    <location>
        <begin position="24"/>
        <end position="634"/>
    </location>
</feature>
<dbReference type="AlphaFoldDB" id="A0AA39Q0L1"/>
<keyword evidence="5" id="KW-1185">Reference proteome</keyword>